<proteinExistence type="predicted"/>
<evidence type="ECO:0000259" key="4">
    <source>
        <dbReference type="PROSITE" id="PS50893"/>
    </source>
</evidence>
<comment type="caution">
    <text evidence="5">The sequence shown here is derived from an EMBL/GenBank/DDBJ whole genome shotgun (WGS) entry which is preliminary data.</text>
</comment>
<dbReference type="RefSeq" id="WP_379044118.1">
    <property type="nucleotide sequence ID" value="NZ_JBHSKW010000037.1"/>
</dbReference>
<keyword evidence="6" id="KW-1185">Reference proteome</keyword>
<dbReference type="InterPro" id="IPR027417">
    <property type="entry name" value="P-loop_NTPase"/>
</dbReference>
<dbReference type="InterPro" id="IPR003593">
    <property type="entry name" value="AAA+_ATPase"/>
</dbReference>
<gene>
    <name evidence="5" type="ORF">ACFSSE_17190</name>
</gene>
<keyword evidence="3 5" id="KW-0067">ATP-binding</keyword>
<dbReference type="InterPro" id="IPR050095">
    <property type="entry name" value="ECF_ABC_transporter_ATP-bd"/>
</dbReference>
<dbReference type="PROSITE" id="PS50893">
    <property type="entry name" value="ABC_TRANSPORTER_2"/>
    <property type="match status" value="2"/>
</dbReference>
<dbReference type="Proteomes" id="UP001597546">
    <property type="component" value="Unassembled WGS sequence"/>
</dbReference>
<dbReference type="Gene3D" id="3.40.50.300">
    <property type="entry name" value="P-loop containing nucleotide triphosphate hydrolases"/>
    <property type="match status" value="2"/>
</dbReference>
<dbReference type="Pfam" id="PF00005">
    <property type="entry name" value="ABC_tran"/>
    <property type="match status" value="2"/>
</dbReference>
<evidence type="ECO:0000313" key="5">
    <source>
        <dbReference type="EMBL" id="MFD2733448.1"/>
    </source>
</evidence>
<keyword evidence="2" id="KW-0547">Nucleotide-binding</keyword>
<dbReference type="EMBL" id="JBHULV010000055">
    <property type="protein sequence ID" value="MFD2733448.1"/>
    <property type="molecule type" value="Genomic_DNA"/>
</dbReference>
<keyword evidence="1" id="KW-0813">Transport</keyword>
<sequence length="531" mass="59142">MKEQSNNNSLSFGEGWGEANKQSHNNSLSFGEGWGEVFVYISNLSLQFQKKSVFSNLNWTINLGENWVLGGISGSGKTALAKIISAKQSAISNVKINFKNPSNLPAQVLYVESWYQFKNIEGVANFYFQQRYTSLQAKDTLTVSAELAHYAKEHQLAIADVENLVNALGFSALKNSQLIELSSGEHKKLQLVKALWLKPQLLIIDQPYTGLDAASRENLNVLLDEVAQKGVTLILISNDEELPSCINCFAAIKDGKLIETEEKESIAISTEKQFRNIPSFLKEAPLYASENIAKMIDVSISYGDKKVLKNINWEVKAGEKWLLQGHNGSGKSTLLSLINGDHPQSYANTLYLFGNKRGSGESIWDIKQHIGLISPEFHWYFDANSTVWESVASGLYDSVGLFQQLPYSKGKQVDELIAYFSLTESKNEVLSTLSMGKQRLVLLARTIIKNPELLILDEPCQGLDKQQTAEFNHLVDALSANGMTVVYVGHFEAQLPSCLTKRIVLENGEVKTIEEITKDIKIDNYSTLVEQ</sequence>
<feature type="domain" description="ABC transporter" evidence="4">
    <location>
        <begin position="39"/>
        <end position="279"/>
    </location>
</feature>
<evidence type="ECO:0000256" key="1">
    <source>
        <dbReference type="ARBA" id="ARBA00022448"/>
    </source>
</evidence>
<feature type="domain" description="ABC transporter" evidence="4">
    <location>
        <begin position="293"/>
        <end position="529"/>
    </location>
</feature>
<dbReference type="SMART" id="SM00382">
    <property type="entry name" value="AAA"/>
    <property type="match status" value="2"/>
</dbReference>
<dbReference type="SUPFAM" id="SSF52540">
    <property type="entry name" value="P-loop containing nucleoside triphosphate hydrolases"/>
    <property type="match status" value="2"/>
</dbReference>
<dbReference type="GO" id="GO:0005524">
    <property type="term" value="F:ATP binding"/>
    <property type="evidence" value="ECO:0007669"/>
    <property type="project" value="UniProtKB-KW"/>
</dbReference>
<dbReference type="InterPro" id="IPR003439">
    <property type="entry name" value="ABC_transporter-like_ATP-bd"/>
</dbReference>
<dbReference type="PANTHER" id="PTHR43553">
    <property type="entry name" value="HEAVY METAL TRANSPORTER"/>
    <property type="match status" value="1"/>
</dbReference>
<evidence type="ECO:0000256" key="2">
    <source>
        <dbReference type="ARBA" id="ARBA00022741"/>
    </source>
</evidence>
<dbReference type="PANTHER" id="PTHR43553:SF3">
    <property type="entry name" value="ABC TRANSPORTER ATP-BINDING PROTEIN MODF"/>
    <property type="match status" value="1"/>
</dbReference>
<evidence type="ECO:0000313" key="6">
    <source>
        <dbReference type="Proteomes" id="UP001597546"/>
    </source>
</evidence>
<evidence type="ECO:0000256" key="3">
    <source>
        <dbReference type="ARBA" id="ARBA00022840"/>
    </source>
</evidence>
<reference evidence="6" key="1">
    <citation type="journal article" date="2019" name="Int. J. Syst. Evol. Microbiol.">
        <title>The Global Catalogue of Microorganisms (GCM) 10K type strain sequencing project: providing services to taxonomists for standard genome sequencing and annotation.</title>
        <authorList>
            <consortium name="The Broad Institute Genomics Platform"/>
            <consortium name="The Broad Institute Genome Sequencing Center for Infectious Disease"/>
            <person name="Wu L."/>
            <person name="Ma J."/>
        </authorList>
    </citation>
    <scope>NUCLEOTIDE SEQUENCE [LARGE SCALE GENOMIC DNA]</scope>
    <source>
        <strain evidence="6">KCTC 42456</strain>
    </source>
</reference>
<name>A0ABW5TX52_9SPHI</name>
<protein>
    <submittedName>
        <fullName evidence="5">ATP-binding cassette domain-containing protein</fullName>
    </submittedName>
</protein>
<organism evidence="5 6">
    <name type="scientific">Pedobacter alpinus</name>
    <dbReference type="NCBI Taxonomy" id="1590643"/>
    <lineage>
        <taxon>Bacteria</taxon>
        <taxon>Pseudomonadati</taxon>
        <taxon>Bacteroidota</taxon>
        <taxon>Sphingobacteriia</taxon>
        <taxon>Sphingobacteriales</taxon>
        <taxon>Sphingobacteriaceae</taxon>
        <taxon>Pedobacter</taxon>
    </lineage>
</organism>
<accession>A0ABW5TX52</accession>